<organism evidence="1 2">
    <name type="scientific">Pseudanabaena cinerea FACHB-1277</name>
    <dbReference type="NCBI Taxonomy" id="2949581"/>
    <lineage>
        <taxon>Bacteria</taxon>
        <taxon>Bacillati</taxon>
        <taxon>Cyanobacteriota</taxon>
        <taxon>Cyanophyceae</taxon>
        <taxon>Pseudanabaenales</taxon>
        <taxon>Pseudanabaenaceae</taxon>
        <taxon>Pseudanabaena</taxon>
        <taxon>Pseudanabaena cinerea</taxon>
    </lineage>
</organism>
<reference evidence="1" key="1">
    <citation type="journal article" date="2015" name="ISME J.">
        <title>Draft Genome Sequence of Streptomyces incarnatus NRRL8089, which Produces the Nucleoside Antibiotic Sinefungin.</title>
        <authorList>
            <person name="Oshima K."/>
            <person name="Hattori M."/>
            <person name="Shimizu H."/>
            <person name="Fukuda K."/>
            <person name="Nemoto M."/>
            <person name="Inagaki K."/>
            <person name="Tamura T."/>
        </authorList>
    </citation>
    <scope>NUCLEOTIDE SEQUENCE</scope>
    <source>
        <strain evidence="1">FACHB-1277</strain>
    </source>
</reference>
<dbReference type="RefSeq" id="WP_190350919.1">
    <property type="nucleotide sequence ID" value="NZ_JACJPY010000028.1"/>
</dbReference>
<evidence type="ECO:0000313" key="1">
    <source>
        <dbReference type="EMBL" id="MBD2150557.1"/>
    </source>
</evidence>
<comment type="caution">
    <text evidence="1">The sequence shown here is derived from an EMBL/GenBank/DDBJ whole genome shotgun (WGS) entry which is preliminary data.</text>
</comment>
<accession>A0A926USZ1</accession>
<dbReference type="Proteomes" id="UP000631421">
    <property type="component" value="Unassembled WGS sequence"/>
</dbReference>
<proteinExistence type="predicted"/>
<evidence type="ECO:0000313" key="2">
    <source>
        <dbReference type="Proteomes" id="UP000631421"/>
    </source>
</evidence>
<dbReference type="AlphaFoldDB" id="A0A926USZ1"/>
<gene>
    <name evidence="1" type="ORF">H6F44_10555</name>
</gene>
<dbReference type="EMBL" id="JACJPY010000028">
    <property type="protein sequence ID" value="MBD2150557.1"/>
    <property type="molecule type" value="Genomic_DNA"/>
</dbReference>
<name>A0A926USZ1_9CYAN</name>
<sequence>MEDANLLEEVIDSLEQDSNVLRIKRLILFTCHDTWSNDVNEIRALHVRQLVRELMIMFPELKNLKQTLNSHVKQLSKQADYLLAADSLIDSIGFLYTLRDDGHLPPSFLDPEGLAIAQKTAPFIDQKTDHDTIPHRHNLKYLTNLFDLRADISRNISPLHAKILLFSSLHYRFSPQEKDWSALYTYDLDDLIQLIFQAYETFEGLEDQLIQVSQTLDQPEDAKRAAAVILQVLKPFY</sequence>
<keyword evidence="2" id="KW-1185">Reference proteome</keyword>
<reference evidence="1" key="2">
    <citation type="submission" date="2020-08" db="EMBL/GenBank/DDBJ databases">
        <authorList>
            <person name="Chen M."/>
            <person name="Teng W."/>
            <person name="Zhao L."/>
            <person name="Hu C."/>
            <person name="Zhou Y."/>
            <person name="Han B."/>
            <person name="Song L."/>
            <person name="Shu W."/>
        </authorList>
    </citation>
    <scope>NUCLEOTIDE SEQUENCE</scope>
    <source>
        <strain evidence="1">FACHB-1277</strain>
    </source>
</reference>
<protein>
    <submittedName>
        <fullName evidence="1">Uncharacterized protein</fullName>
    </submittedName>
</protein>